<dbReference type="AlphaFoldDB" id="A0A6J7JME5"/>
<feature type="domain" description="Luciferase-like" evidence="2">
    <location>
        <begin position="18"/>
        <end position="325"/>
    </location>
</feature>
<keyword evidence="1" id="KW-0560">Oxidoreductase</keyword>
<dbReference type="InterPro" id="IPR050564">
    <property type="entry name" value="F420-G6PD/mer"/>
</dbReference>
<dbReference type="InterPro" id="IPR019951">
    <property type="entry name" value="F420_OxRdatse_Rv3520c_pred"/>
</dbReference>
<dbReference type="CDD" id="cd01097">
    <property type="entry name" value="Tetrahydromethanopterin_reductase"/>
    <property type="match status" value="1"/>
</dbReference>
<dbReference type="PANTHER" id="PTHR43244:SF1">
    <property type="entry name" value="5,10-METHYLENETETRAHYDROMETHANOPTERIN REDUCTASE"/>
    <property type="match status" value="1"/>
</dbReference>
<accession>A0A6J7JME5</accession>
<proteinExistence type="predicted"/>
<evidence type="ECO:0000313" key="3">
    <source>
        <dbReference type="EMBL" id="CAB4943811.1"/>
    </source>
</evidence>
<evidence type="ECO:0000256" key="1">
    <source>
        <dbReference type="ARBA" id="ARBA00023002"/>
    </source>
</evidence>
<organism evidence="3">
    <name type="scientific">freshwater metagenome</name>
    <dbReference type="NCBI Taxonomy" id="449393"/>
    <lineage>
        <taxon>unclassified sequences</taxon>
        <taxon>metagenomes</taxon>
        <taxon>ecological metagenomes</taxon>
    </lineage>
</organism>
<name>A0A6J7JME5_9ZZZZ</name>
<dbReference type="SUPFAM" id="SSF51679">
    <property type="entry name" value="Bacterial luciferase-like"/>
    <property type="match status" value="1"/>
</dbReference>
<dbReference type="NCBIfam" id="TIGR03559">
    <property type="entry name" value="F420_Rv3520c"/>
    <property type="match status" value="1"/>
</dbReference>
<dbReference type="Gene3D" id="3.20.20.30">
    <property type="entry name" value="Luciferase-like domain"/>
    <property type="match status" value="1"/>
</dbReference>
<sequence length="353" mass="37874">MELGLNLAHTLWDKGVEPNLGLSQQAERLGFSAVWTEEAYGADAVVPLAWIAACTSTIDVGSAIWQIPARTPAMAAMTAATLDKLSGGRLRLGLGASGPQVVEGWHGQPYARPVSRTREYVEIVRMILAREGDVSYSGRDYALPYAGDEGSGLGKPLRLIIHPLRSQVPVYLGALGPRNVELTAEIADGWLPIFLAPRRLDEVFGEALGRGFAAAGGAKAPGPQFDIAPIVSVVVGDDVEACRQPVKEKIALYIGGMGAPKMNFSNQLVRRLGYEDAAEEIQRRFLAGDRAGAVTAVPDELIDEVALCGPPERIDELLHPWRKSDVTTIIVDSHEPRALEVMADLVLDRTAAA</sequence>
<protein>
    <submittedName>
        <fullName evidence="3">Unannotated protein</fullName>
    </submittedName>
</protein>
<evidence type="ECO:0000259" key="2">
    <source>
        <dbReference type="Pfam" id="PF00296"/>
    </source>
</evidence>
<reference evidence="3" key="1">
    <citation type="submission" date="2020-05" db="EMBL/GenBank/DDBJ databases">
        <authorList>
            <person name="Chiriac C."/>
            <person name="Salcher M."/>
            <person name="Ghai R."/>
            <person name="Kavagutti S V."/>
        </authorList>
    </citation>
    <scope>NUCLEOTIDE SEQUENCE</scope>
</reference>
<dbReference type="InterPro" id="IPR036661">
    <property type="entry name" value="Luciferase-like_sf"/>
</dbReference>
<dbReference type="GO" id="GO:0016705">
    <property type="term" value="F:oxidoreductase activity, acting on paired donors, with incorporation or reduction of molecular oxygen"/>
    <property type="evidence" value="ECO:0007669"/>
    <property type="project" value="InterPro"/>
</dbReference>
<gene>
    <name evidence="3" type="ORF">UFOPK3674_01985</name>
</gene>
<dbReference type="EMBL" id="CAFBMX010000014">
    <property type="protein sequence ID" value="CAB4943811.1"/>
    <property type="molecule type" value="Genomic_DNA"/>
</dbReference>
<dbReference type="Pfam" id="PF00296">
    <property type="entry name" value="Bac_luciferase"/>
    <property type="match status" value="1"/>
</dbReference>
<dbReference type="PANTHER" id="PTHR43244">
    <property type="match status" value="1"/>
</dbReference>
<dbReference type="InterPro" id="IPR011251">
    <property type="entry name" value="Luciferase-like_dom"/>
</dbReference>